<evidence type="ECO:0000313" key="2">
    <source>
        <dbReference type="Proteomes" id="UP000298646"/>
    </source>
</evidence>
<gene>
    <name evidence="1" type="ORF">CFBP6624_07290</name>
</gene>
<accession>A0AAE6EJC6</accession>
<dbReference type="RefSeq" id="WP_137084477.1">
    <property type="nucleotide sequence ID" value="NZ_CP039907.1"/>
</dbReference>
<dbReference type="EMBL" id="CP039907">
    <property type="protein sequence ID" value="QCL99957.1"/>
    <property type="molecule type" value="Genomic_DNA"/>
</dbReference>
<dbReference type="Proteomes" id="UP000298646">
    <property type="component" value="Chromosome circular"/>
</dbReference>
<protein>
    <submittedName>
        <fullName evidence="1">Uncharacterized protein</fullName>
    </submittedName>
</protein>
<dbReference type="AlphaFoldDB" id="A0AAE6EJC6"/>
<organism evidence="1 2">
    <name type="scientific">Agrobacterium tumefaciens</name>
    <dbReference type="NCBI Taxonomy" id="358"/>
    <lineage>
        <taxon>Bacteria</taxon>
        <taxon>Pseudomonadati</taxon>
        <taxon>Pseudomonadota</taxon>
        <taxon>Alphaproteobacteria</taxon>
        <taxon>Hyphomicrobiales</taxon>
        <taxon>Rhizobiaceae</taxon>
        <taxon>Rhizobium/Agrobacterium group</taxon>
        <taxon>Agrobacterium</taxon>
        <taxon>Agrobacterium tumefaciens complex</taxon>
    </lineage>
</organism>
<sequence length="73" mass="7843">MAKSPVNRKSYRYSGPVTPLEADGTSRMLFPGTSYTDLPEENDTVKNLIARKLLIAETGKDEAQPADASAEGA</sequence>
<evidence type="ECO:0000313" key="1">
    <source>
        <dbReference type="EMBL" id="QCL99957.1"/>
    </source>
</evidence>
<reference evidence="1 2" key="1">
    <citation type="submission" date="2019-04" db="EMBL/GenBank/DDBJ databases">
        <title>Complete genome sequence of Agrobacterium tumefaciens CFBP6624.</title>
        <authorList>
            <person name="Haryono M."/>
            <person name="Lin Y.-C."/>
            <person name="Lai E.-M."/>
            <person name="Kuo C.-H."/>
        </authorList>
    </citation>
    <scope>NUCLEOTIDE SEQUENCE [LARGE SCALE GENOMIC DNA]</scope>
    <source>
        <strain evidence="1 2">CFBP6624</strain>
    </source>
</reference>
<name>A0AAE6EJC6_AGRTU</name>
<proteinExistence type="predicted"/>